<evidence type="ECO:0000256" key="4">
    <source>
        <dbReference type="ARBA" id="ARBA00020910"/>
    </source>
</evidence>
<feature type="binding site" evidence="12">
    <location>
        <position position="131"/>
    </location>
    <ligand>
        <name>Fe cation</name>
        <dbReference type="ChEBI" id="CHEBI:24875"/>
    </ligand>
</feature>
<dbReference type="OrthoDB" id="8659436at2"/>
<dbReference type="GO" id="GO:0005829">
    <property type="term" value="C:cytosol"/>
    <property type="evidence" value="ECO:0007669"/>
    <property type="project" value="TreeGrafter"/>
</dbReference>
<comment type="subcellular location">
    <subcellularLocation>
        <location evidence="1 13">Cytoplasm</location>
    </subcellularLocation>
</comment>
<comment type="similarity">
    <text evidence="2 13">Belongs to the Fur family.</text>
</comment>
<evidence type="ECO:0000256" key="9">
    <source>
        <dbReference type="ARBA" id="ARBA00023015"/>
    </source>
</evidence>
<proteinExistence type="inferred from homology"/>
<evidence type="ECO:0000256" key="5">
    <source>
        <dbReference type="ARBA" id="ARBA00022490"/>
    </source>
</evidence>
<dbReference type="AlphaFoldDB" id="A0A1E3VVN4"/>
<evidence type="ECO:0000313" key="14">
    <source>
        <dbReference type="EMBL" id="ODR97587.1"/>
    </source>
</evidence>
<feature type="binding site" evidence="12">
    <location>
        <position position="95"/>
    </location>
    <ligand>
        <name>Fe cation</name>
        <dbReference type="ChEBI" id="CHEBI:24875"/>
    </ligand>
</feature>
<dbReference type="CDD" id="cd07153">
    <property type="entry name" value="Fur_like"/>
    <property type="match status" value="1"/>
</dbReference>
<dbReference type="GO" id="GO:0045892">
    <property type="term" value="P:negative regulation of DNA-templated transcription"/>
    <property type="evidence" value="ECO:0007669"/>
    <property type="project" value="TreeGrafter"/>
</dbReference>
<keyword evidence="6 13" id="KW-0678">Repressor</keyword>
<dbReference type="Proteomes" id="UP000095042">
    <property type="component" value="Unassembled WGS sequence"/>
</dbReference>
<evidence type="ECO:0000256" key="2">
    <source>
        <dbReference type="ARBA" id="ARBA00007957"/>
    </source>
</evidence>
<evidence type="ECO:0000256" key="11">
    <source>
        <dbReference type="ARBA" id="ARBA00023163"/>
    </source>
</evidence>
<dbReference type="GO" id="GO:1900376">
    <property type="term" value="P:regulation of secondary metabolite biosynthetic process"/>
    <property type="evidence" value="ECO:0007669"/>
    <property type="project" value="TreeGrafter"/>
</dbReference>
<keyword evidence="15" id="KW-1185">Reference proteome</keyword>
<keyword evidence="11 13" id="KW-0804">Transcription</keyword>
<accession>A0A1E3VVN4</accession>
<dbReference type="InterPro" id="IPR043135">
    <property type="entry name" value="Fur_C"/>
</dbReference>
<gene>
    <name evidence="13" type="primary">fur</name>
    <name evidence="14" type="ORF">AUC71_04065</name>
</gene>
<dbReference type="InterPro" id="IPR036390">
    <property type="entry name" value="WH_DNA-bd_sf"/>
</dbReference>
<keyword evidence="10 13" id="KW-0238">DNA-binding</keyword>
<dbReference type="GO" id="GO:0008270">
    <property type="term" value="F:zinc ion binding"/>
    <property type="evidence" value="ECO:0007669"/>
    <property type="project" value="TreeGrafter"/>
</dbReference>
<dbReference type="InterPro" id="IPR036388">
    <property type="entry name" value="WH-like_DNA-bd_sf"/>
</dbReference>
<dbReference type="Gene3D" id="1.10.10.10">
    <property type="entry name" value="Winged helix-like DNA-binding domain superfamily/Winged helix DNA-binding domain"/>
    <property type="match status" value="1"/>
</dbReference>
<organism evidence="14 15">
    <name type="scientific">Methyloceanibacter marginalis</name>
    <dbReference type="NCBI Taxonomy" id="1774971"/>
    <lineage>
        <taxon>Bacteria</taxon>
        <taxon>Pseudomonadati</taxon>
        <taxon>Pseudomonadota</taxon>
        <taxon>Alphaproteobacteria</taxon>
        <taxon>Hyphomicrobiales</taxon>
        <taxon>Hyphomicrobiaceae</taxon>
        <taxon>Methyloceanibacter</taxon>
    </lineage>
</organism>
<evidence type="ECO:0000256" key="10">
    <source>
        <dbReference type="ARBA" id="ARBA00023125"/>
    </source>
</evidence>
<name>A0A1E3VVN4_9HYPH</name>
<dbReference type="InterPro" id="IPR002481">
    <property type="entry name" value="FUR"/>
</dbReference>
<dbReference type="Gene3D" id="3.30.1490.190">
    <property type="match status" value="1"/>
</dbReference>
<dbReference type="RefSeq" id="WP_069625028.1">
    <property type="nucleotide sequence ID" value="NZ_LPWD01000451.1"/>
</dbReference>
<keyword evidence="7 12" id="KW-0479">Metal-binding</keyword>
<feature type="binding site" evidence="12">
    <location>
        <position position="93"/>
    </location>
    <ligand>
        <name>Fe cation</name>
        <dbReference type="ChEBI" id="CHEBI:24875"/>
    </ligand>
</feature>
<keyword evidence="5 13" id="KW-0963">Cytoplasm</keyword>
<evidence type="ECO:0000256" key="1">
    <source>
        <dbReference type="ARBA" id="ARBA00004496"/>
    </source>
</evidence>
<dbReference type="SUPFAM" id="SSF46785">
    <property type="entry name" value="Winged helix' DNA-binding domain"/>
    <property type="match status" value="1"/>
</dbReference>
<evidence type="ECO:0000313" key="15">
    <source>
        <dbReference type="Proteomes" id="UP000095042"/>
    </source>
</evidence>
<dbReference type="Pfam" id="PF01475">
    <property type="entry name" value="FUR"/>
    <property type="match status" value="1"/>
</dbReference>
<dbReference type="PANTHER" id="PTHR33202:SF2">
    <property type="entry name" value="FERRIC UPTAKE REGULATION PROTEIN"/>
    <property type="match status" value="1"/>
</dbReference>
<keyword evidence="12 13" id="KW-0408">Iron</keyword>
<protein>
    <recommendedName>
        <fullName evidence="4 13">Ferric uptake regulation protein</fullName>
    </recommendedName>
</protein>
<keyword evidence="9 13" id="KW-0805">Transcription regulation</keyword>
<comment type="caution">
    <text evidence="14">The sequence shown here is derived from an EMBL/GenBank/DDBJ whole genome shotgun (WGS) entry which is preliminary data.</text>
</comment>
<dbReference type="GO" id="GO:0000976">
    <property type="term" value="F:transcription cis-regulatory region binding"/>
    <property type="evidence" value="ECO:0007669"/>
    <property type="project" value="TreeGrafter"/>
</dbReference>
<dbReference type="GO" id="GO:0003700">
    <property type="term" value="F:DNA-binding transcription factor activity"/>
    <property type="evidence" value="ECO:0007669"/>
    <property type="project" value="UniProtKB-UniRule"/>
</dbReference>
<evidence type="ECO:0000256" key="3">
    <source>
        <dbReference type="ARBA" id="ARBA00011738"/>
    </source>
</evidence>
<evidence type="ECO:0000256" key="7">
    <source>
        <dbReference type="ARBA" id="ARBA00022723"/>
    </source>
</evidence>
<dbReference type="PANTHER" id="PTHR33202">
    <property type="entry name" value="ZINC UPTAKE REGULATION PROTEIN"/>
    <property type="match status" value="1"/>
</dbReference>
<sequence>MSKPAIRESRLERLCADRGMRMTGQRRTIARVLSEAHDHPDVEEVYRRASARDPRISLSTVYRTVRLLEGEGIVERHDFGDGRARYEPAGHEHHDHLINVKTGEVIEFKNEDIEHLQERVAKELGFQLIGHRLELFGKPLKNGK</sequence>
<comment type="subunit">
    <text evidence="3 13">Homodimer.</text>
</comment>
<evidence type="ECO:0000256" key="13">
    <source>
        <dbReference type="RuleBase" id="RU364037"/>
    </source>
</evidence>
<dbReference type="FunFam" id="1.10.10.10:FF:000051">
    <property type="entry name" value="Fur family transcriptional regulator"/>
    <property type="match status" value="1"/>
</dbReference>
<reference evidence="14 15" key="1">
    <citation type="journal article" date="2016" name="Environ. Microbiol.">
        <title>New Methyloceanibacter diversity from North Sea sediments includes methanotroph containing solely the soluble methane monooxygenase.</title>
        <authorList>
            <person name="Vekeman B."/>
            <person name="Kerckhof F.M."/>
            <person name="Cremers G."/>
            <person name="de Vos P."/>
            <person name="Vandamme P."/>
            <person name="Boon N."/>
            <person name="Op den Camp H.J."/>
            <person name="Heylen K."/>
        </authorList>
    </citation>
    <scope>NUCLEOTIDE SEQUENCE [LARGE SCALE GENOMIC DNA]</scope>
    <source>
        <strain evidence="14 15">R-67177</strain>
    </source>
</reference>
<feature type="binding site" evidence="12">
    <location>
        <position position="114"/>
    </location>
    <ligand>
        <name>Fe cation</name>
        <dbReference type="ChEBI" id="CHEBI:24875"/>
    </ligand>
</feature>
<comment type="cofactor">
    <cofactor evidence="12">
        <name>Mn(2+)</name>
        <dbReference type="ChEBI" id="CHEBI:29035"/>
    </cofactor>
    <cofactor evidence="12">
        <name>Fe(2+)</name>
        <dbReference type="ChEBI" id="CHEBI:29033"/>
    </cofactor>
    <text evidence="12">Binds 1 Mn(2+) or Fe(2+) ion per subunit.</text>
</comment>
<evidence type="ECO:0000256" key="12">
    <source>
        <dbReference type="PIRSR" id="PIRSR602481-2"/>
    </source>
</evidence>
<evidence type="ECO:0000256" key="8">
    <source>
        <dbReference type="ARBA" id="ARBA00022833"/>
    </source>
</evidence>
<evidence type="ECO:0000256" key="6">
    <source>
        <dbReference type="ARBA" id="ARBA00022491"/>
    </source>
</evidence>
<keyword evidence="8 13" id="KW-0862">Zinc</keyword>
<dbReference type="EMBL" id="LPWD01000451">
    <property type="protein sequence ID" value="ODR97587.1"/>
    <property type="molecule type" value="Genomic_DNA"/>
</dbReference>